<accession>M1NBQ6</accession>
<evidence type="ECO:0000259" key="1">
    <source>
        <dbReference type="PROSITE" id="PS50994"/>
    </source>
</evidence>
<dbReference type="Proteomes" id="UP000011721">
    <property type="component" value="Chromosome"/>
</dbReference>
<gene>
    <name evidence="2" type="ordered locus">UWK_00655</name>
    <name evidence="3" type="ordered locus">UWK_00664</name>
    <name evidence="4" type="ordered locus">UWK_02426</name>
</gene>
<dbReference type="EMBL" id="CP003985">
    <property type="protein sequence ID" value="AGF78965.1"/>
    <property type="molecule type" value="Genomic_DNA"/>
</dbReference>
<proteinExistence type="predicted"/>
<dbReference type="InterPro" id="IPR048020">
    <property type="entry name" value="Transpos_IS3"/>
</dbReference>
<dbReference type="InterPro" id="IPR012337">
    <property type="entry name" value="RNaseH-like_sf"/>
</dbReference>
<reference evidence="5" key="2">
    <citation type="journal article" date="2013" name="Stand. Genomic Sci.">
        <title>Complete genome sequence of Desulfocapsa sulfexigens, a marine deltaproteobacterium specialized in disproportionating inorganic sulfur compounds.</title>
        <authorList>
            <person name="Finster K.W."/>
            <person name="Kjeldsen K.U."/>
            <person name="Kube M."/>
            <person name="Reinhardt R."/>
            <person name="Mussmann M."/>
            <person name="Amann R."/>
            <person name="Schreiber L."/>
        </authorList>
    </citation>
    <scope>NUCLEOTIDE SEQUENCE [LARGE SCALE GENOMIC DNA]</scope>
    <source>
        <strain evidence="5">DSM 10523 / SB164P1</strain>
    </source>
</reference>
<keyword evidence="5" id="KW-1185">Reference proteome</keyword>
<dbReference type="InterPro" id="IPR050900">
    <property type="entry name" value="Transposase_IS3/IS150/IS904"/>
</dbReference>
<dbReference type="SUPFAM" id="SSF53098">
    <property type="entry name" value="Ribonuclease H-like"/>
    <property type="match status" value="1"/>
</dbReference>
<dbReference type="AlphaFoldDB" id="M1NBQ6"/>
<reference evidence="3" key="1">
    <citation type="submission" date="2012-12" db="EMBL/GenBank/DDBJ databases">
        <title>Complete genome sequence of Desulfocapsa sulfexigens, a marine Delta-Proteobacterium specialized in disproportionating inorganic sulfur compounds.</title>
        <authorList>
            <person name="Finster K.W."/>
            <person name="Kjeldsen K.U."/>
            <person name="Kube M."/>
            <person name="Reinhardt R."/>
            <person name="Mussmann M."/>
            <person name="Amann R."/>
            <person name="Schreiber L."/>
        </authorList>
    </citation>
    <scope>NUCLEOTIDE SEQUENCE</scope>
    <source>
        <strain evidence="3">DSM 10523</strain>
    </source>
</reference>
<dbReference type="EMBL" id="CP003985">
    <property type="protein sequence ID" value="AGF77236.1"/>
    <property type="molecule type" value="Genomic_DNA"/>
</dbReference>
<organism evidence="3 5">
    <name type="scientific">Desulfocapsa sulfexigens (strain DSM 10523 / SB164P1)</name>
    <dbReference type="NCBI Taxonomy" id="1167006"/>
    <lineage>
        <taxon>Bacteria</taxon>
        <taxon>Pseudomonadati</taxon>
        <taxon>Thermodesulfobacteriota</taxon>
        <taxon>Desulfobulbia</taxon>
        <taxon>Desulfobulbales</taxon>
        <taxon>Desulfocapsaceae</taxon>
        <taxon>Desulfocapsa</taxon>
    </lineage>
</organism>
<dbReference type="Pfam" id="PF13276">
    <property type="entry name" value="HTH_21"/>
    <property type="match status" value="1"/>
</dbReference>
<name>M1NBQ6_DESSD</name>
<dbReference type="eggNOG" id="COG2801">
    <property type="taxonomic scope" value="Bacteria"/>
</dbReference>
<dbReference type="KEGG" id="dsf:UWK_00664"/>
<dbReference type="NCBIfam" id="NF033516">
    <property type="entry name" value="transpos_IS3"/>
    <property type="match status" value="1"/>
</dbReference>
<dbReference type="PANTHER" id="PTHR46889">
    <property type="entry name" value="TRANSPOSASE INSF FOR INSERTION SEQUENCE IS3B-RELATED"/>
    <property type="match status" value="1"/>
</dbReference>
<dbReference type="KEGG" id="dsf:UWK_00655"/>
<sequence length="276" mass="31766">MIDPAHTLSITRQAQVVEISRGSVYYKPKPVNENDLVLMRKIDELHLEHPFMGARMLRDQLNRDGVSVGRKHVGTLMKRMGVEALYRKPGTSKKHPGHKIYPYLLRGKSIDQSNQVWALDTTYIPMAKGFVYLTAVVDWASRKVLASKLSITLEACHAVDVLKEAFVHHGIPEIVNTDQGSQFTAQEFIEVVHEKGCKISMDGRGAWRDNVFVERLWRSVKYERVYLHAYDTVNEARRSIMQYFDWYNRSRPHSGLEKRTPDEAYNIMLPPIEKAA</sequence>
<dbReference type="InterPro" id="IPR036397">
    <property type="entry name" value="RNaseH_sf"/>
</dbReference>
<dbReference type="KEGG" id="dsf:UWK_02426"/>
<dbReference type="STRING" id="1167006.UWK_00655"/>
<dbReference type="PROSITE" id="PS50994">
    <property type="entry name" value="INTEGRASE"/>
    <property type="match status" value="1"/>
</dbReference>
<evidence type="ECO:0000313" key="5">
    <source>
        <dbReference type="Proteomes" id="UP000011721"/>
    </source>
</evidence>
<dbReference type="InterPro" id="IPR025948">
    <property type="entry name" value="HTH-like_dom"/>
</dbReference>
<evidence type="ECO:0000313" key="4">
    <source>
        <dbReference type="EMBL" id="AGF78965.1"/>
    </source>
</evidence>
<evidence type="ECO:0000313" key="2">
    <source>
        <dbReference type="EMBL" id="AGF77236.1"/>
    </source>
</evidence>
<dbReference type="GO" id="GO:0003676">
    <property type="term" value="F:nucleic acid binding"/>
    <property type="evidence" value="ECO:0007669"/>
    <property type="project" value="InterPro"/>
</dbReference>
<dbReference type="PANTHER" id="PTHR46889:SF5">
    <property type="entry name" value="INTEGRASE PROTEIN"/>
    <property type="match status" value="1"/>
</dbReference>
<protein>
    <submittedName>
        <fullName evidence="3">Transposase</fullName>
    </submittedName>
</protein>
<dbReference type="EMBL" id="CP003985">
    <property type="protein sequence ID" value="AGF77244.1"/>
    <property type="molecule type" value="Genomic_DNA"/>
</dbReference>
<feature type="domain" description="Integrase catalytic" evidence="1">
    <location>
        <begin position="98"/>
        <end position="269"/>
    </location>
</feature>
<dbReference type="GO" id="GO:0015074">
    <property type="term" value="P:DNA integration"/>
    <property type="evidence" value="ECO:0007669"/>
    <property type="project" value="InterPro"/>
</dbReference>
<evidence type="ECO:0000313" key="3">
    <source>
        <dbReference type="EMBL" id="AGF77244.1"/>
    </source>
</evidence>
<dbReference type="Pfam" id="PF00665">
    <property type="entry name" value="rve"/>
    <property type="match status" value="1"/>
</dbReference>
<dbReference type="HOGENOM" id="CLU_027402_4_1_7"/>
<dbReference type="PATRIC" id="fig|1167006.5.peg.2635"/>
<dbReference type="Gene3D" id="3.30.420.10">
    <property type="entry name" value="Ribonuclease H-like superfamily/Ribonuclease H"/>
    <property type="match status" value="1"/>
</dbReference>
<dbReference type="InterPro" id="IPR001584">
    <property type="entry name" value="Integrase_cat-core"/>
</dbReference>